<gene>
    <name evidence="2" type="ORF">DICVIV_05332</name>
</gene>
<keyword evidence="3" id="KW-1185">Reference proteome</keyword>
<proteinExistence type="predicted"/>
<feature type="region of interest" description="Disordered" evidence="1">
    <location>
        <begin position="40"/>
        <end position="80"/>
    </location>
</feature>
<dbReference type="AlphaFoldDB" id="A0A0D8Y1R2"/>
<feature type="compositionally biased region" description="Basic and acidic residues" evidence="1">
    <location>
        <begin position="64"/>
        <end position="73"/>
    </location>
</feature>
<dbReference type="Proteomes" id="UP000053766">
    <property type="component" value="Unassembled WGS sequence"/>
</dbReference>
<reference evidence="3" key="2">
    <citation type="journal article" date="2016" name="Sci. Rep.">
        <title>Dictyocaulus viviparus genome, variome and transcriptome elucidate lungworm biology and support future intervention.</title>
        <authorList>
            <person name="McNulty S.N."/>
            <person name="Strube C."/>
            <person name="Rosa B.A."/>
            <person name="Martin J.C."/>
            <person name="Tyagi R."/>
            <person name="Choi Y.J."/>
            <person name="Wang Q."/>
            <person name="Hallsworth Pepin K."/>
            <person name="Zhang X."/>
            <person name="Ozersky P."/>
            <person name="Wilson R.K."/>
            <person name="Sternberg P.W."/>
            <person name="Gasser R.B."/>
            <person name="Mitreva M."/>
        </authorList>
    </citation>
    <scope>NUCLEOTIDE SEQUENCE [LARGE SCALE GENOMIC DNA]</scope>
    <source>
        <strain evidence="3">HannoverDv2000</strain>
    </source>
</reference>
<organism evidence="2 3">
    <name type="scientific">Dictyocaulus viviparus</name>
    <name type="common">Bovine lungworm</name>
    <dbReference type="NCBI Taxonomy" id="29172"/>
    <lineage>
        <taxon>Eukaryota</taxon>
        <taxon>Metazoa</taxon>
        <taxon>Ecdysozoa</taxon>
        <taxon>Nematoda</taxon>
        <taxon>Chromadorea</taxon>
        <taxon>Rhabditida</taxon>
        <taxon>Rhabditina</taxon>
        <taxon>Rhabditomorpha</taxon>
        <taxon>Strongyloidea</taxon>
        <taxon>Metastrongylidae</taxon>
        <taxon>Dictyocaulus</taxon>
    </lineage>
</organism>
<dbReference type="EMBL" id="KN716264">
    <property type="protein sequence ID" value="KJH48536.1"/>
    <property type="molecule type" value="Genomic_DNA"/>
</dbReference>
<protein>
    <submittedName>
        <fullName evidence="2">Uncharacterized protein</fullName>
    </submittedName>
</protein>
<reference evidence="2 3" key="1">
    <citation type="submission" date="2013-11" db="EMBL/GenBank/DDBJ databases">
        <title>Draft genome of the bovine lungworm Dictyocaulus viviparus.</title>
        <authorList>
            <person name="Mitreva M."/>
        </authorList>
    </citation>
    <scope>NUCLEOTIDE SEQUENCE [LARGE SCALE GENOMIC DNA]</scope>
    <source>
        <strain evidence="2 3">HannoverDv2000</strain>
    </source>
</reference>
<name>A0A0D8Y1R2_DICVI</name>
<sequence length="266" mass="29774">MQQRFHECLPNDFSIACSTLVVAVSIEKVIKKGEQALSCAKNSKKRSRGGGDSVISVSRNVSTTKEHDKHNKGTDTQQHITEQKLKSVGIKKDPKELKQAVKRPTEIKSRGKTIVKQCQVEMPEHEKSEKFMKENAPQLPPLNSVEKLVDVSRRKNSIARIDDKGTKILSAEKKPEGKFEDTQETDFKTAEKVKNESTISPKIDSRLMSKLTNVSLMTERVDPRLMSAVSNFGGNSEVVDRRLMSAPIPLDNITNTDVIMKEAKFV</sequence>
<evidence type="ECO:0000313" key="3">
    <source>
        <dbReference type="Proteomes" id="UP000053766"/>
    </source>
</evidence>
<evidence type="ECO:0000313" key="2">
    <source>
        <dbReference type="EMBL" id="KJH48536.1"/>
    </source>
</evidence>
<accession>A0A0D8Y1R2</accession>
<evidence type="ECO:0000256" key="1">
    <source>
        <dbReference type="SAM" id="MobiDB-lite"/>
    </source>
</evidence>